<dbReference type="EMBL" id="CVRI01000004">
    <property type="protein sequence ID" value="CRK87171.1"/>
    <property type="molecule type" value="Genomic_DNA"/>
</dbReference>
<feature type="compositionally biased region" description="Basic and acidic residues" evidence="1">
    <location>
        <begin position="58"/>
        <end position="70"/>
    </location>
</feature>
<name>A0A1J1HH13_9DIPT</name>
<feature type="compositionally biased region" description="Basic and acidic residues" evidence="1">
    <location>
        <begin position="1"/>
        <end position="32"/>
    </location>
</feature>
<accession>A0A1J1HH13</accession>
<sequence length="135" mass="16684">MNSRDDFIRSFRREKEKEHVGKEKEMERERANIENPWGRRVIESISYHPSYSKHRKKNPDSEKREENRRERDKRKTKLEAEENKKKRKAWQKQMCFQCSCQLKAKNENLAKRIEMYLREIDFRRISTLLNISIRL</sequence>
<evidence type="ECO:0000256" key="1">
    <source>
        <dbReference type="SAM" id="MobiDB-lite"/>
    </source>
</evidence>
<dbReference type="AlphaFoldDB" id="A0A1J1HH13"/>
<feature type="region of interest" description="Disordered" evidence="1">
    <location>
        <begin position="1"/>
        <end position="33"/>
    </location>
</feature>
<evidence type="ECO:0000313" key="2">
    <source>
        <dbReference type="EMBL" id="CRK87171.1"/>
    </source>
</evidence>
<proteinExistence type="predicted"/>
<evidence type="ECO:0000313" key="3">
    <source>
        <dbReference type="Proteomes" id="UP000183832"/>
    </source>
</evidence>
<keyword evidence="3" id="KW-1185">Reference proteome</keyword>
<reference evidence="2 3" key="1">
    <citation type="submission" date="2015-04" db="EMBL/GenBank/DDBJ databases">
        <authorList>
            <person name="Syromyatnikov M.Y."/>
            <person name="Popov V.N."/>
        </authorList>
    </citation>
    <scope>NUCLEOTIDE SEQUENCE [LARGE SCALE GENOMIC DNA]</scope>
</reference>
<organism evidence="2 3">
    <name type="scientific">Clunio marinus</name>
    <dbReference type="NCBI Taxonomy" id="568069"/>
    <lineage>
        <taxon>Eukaryota</taxon>
        <taxon>Metazoa</taxon>
        <taxon>Ecdysozoa</taxon>
        <taxon>Arthropoda</taxon>
        <taxon>Hexapoda</taxon>
        <taxon>Insecta</taxon>
        <taxon>Pterygota</taxon>
        <taxon>Neoptera</taxon>
        <taxon>Endopterygota</taxon>
        <taxon>Diptera</taxon>
        <taxon>Nematocera</taxon>
        <taxon>Chironomoidea</taxon>
        <taxon>Chironomidae</taxon>
        <taxon>Clunio</taxon>
    </lineage>
</organism>
<dbReference type="Proteomes" id="UP000183832">
    <property type="component" value="Unassembled WGS sequence"/>
</dbReference>
<protein>
    <submittedName>
        <fullName evidence="2">CLUMA_CG000979, isoform A</fullName>
    </submittedName>
</protein>
<feature type="region of interest" description="Disordered" evidence="1">
    <location>
        <begin position="45"/>
        <end position="87"/>
    </location>
</feature>
<gene>
    <name evidence="2" type="ORF">CLUMA_CG000979</name>
</gene>